<evidence type="ECO:0000313" key="10">
    <source>
        <dbReference type="EMBL" id="GLI21841.1"/>
    </source>
</evidence>
<evidence type="ECO:0000313" key="11">
    <source>
        <dbReference type="EMBL" id="MDR6332409.1"/>
    </source>
</evidence>
<evidence type="ECO:0000256" key="7">
    <source>
        <dbReference type="ARBA" id="ARBA00023150"/>
    </source>
</evidence>
<evidence type="ECO:0000256" key="3">
    <source>
        <dbReference type="ARBA" id="ARBA00022723"/>
    </source>
</evidence>
<dbReference type="HAMAP" id="MF_00316">
    <property type="entry name" value="MobA"/>
    <property type="match status" value="1"/>
</dbReference>
<comment type="similarity">
    <text evidence="8">Belongs to the MobA family.</text>
</comment>
<keyword evidence="7 8" id="KW-0501">Molybdenum cofactor biosynthesis</keyword>
<dbReference type="InterPro" id="IPR025877">
    <property type="entry name" value="MobA-like_NTP_Trfase"/>
</dbReference>
<comment type="cofactor">
    <cofactor evidence="8">
        <name>Mg(2+)</name>
        <dbReference type="ChEBI" id="CHEBI:18420"/>
    </cofactor>
</comment>
<feature type="domain" description="MobA-like NTP transferase" evidence="9">
    <location>
        <begin position="16"/>
        <end position="172"/>
    </location>
</feature>
<feature type="binding site" evidence="8">
    <location>
        <position position="65"/>
    </location>
    <ligand>
        <name>GTP</name>
        <dbReference type="ChEBI" id="CHEBI:37565"/>
    </ligand>
</feature>
<dbReference type="PANTHER" id="PTHR19136">
    <property type="entry name" value="MOLYBDENUM COFACTOR GUANYLYLTRANSFERASE"/>
    <property type="match status" value="1"/>
</dbReference>
<dbReference type="Proteomes" id="UP001144397">
    <property type="component" value="Unassembled WGS sequence"/>
</dbReference>
<protein>
    <recommendedName>
        <fullName evidence="8">Molybdenum cofactor guanylyltransferase</fullName>
        <shortName evidence="8">MoCo guanylyltransferase</shortName>
        <ecNumber evidence="8">2.7.7.77</ecNumber>
    </recommendedName>
    <alternativeName>
        <fullName evidence="8">GTP:molybdopterin guanylyltransferase</fullName>
    </alternativeName>
    <alternativeName>
        <fullName evidence="8">Mo-MPT guanylyltransferase</fullName>
    </alternativeName>
    <alternativeName>
        <fullName evidence="8">Molybdopterin guanylyltransferase</fullName>
    </alternativeName>
    <alternativeName>
        <fullName evidence="8">Molybdopterin-guanine dinucleotide synthase</fullName>
        <shortName evidence="8">MGD synthase</shortName>
    </alternativeName>
</protein>
<dbReference type="Proteomes" id="UP001245370">
    <property type="component" value="Unassembled WGS sequence"/>
</dbReference>
<comment type="catalytic activity">
    <reaction evidence="8">
        <text>Mo-molybdopterin + GTP + H(+) = Mo-molybdopterin guanine dinucleotide + diphosphate</text>
        <dbReference type="Rhea" id="RHEA:34243"/>
        <dbReference type="ChEBI" id="CHEBI:15378"/>
        <dbReference type="ChEBI" id="CHEBI:33019"/>
        <dbReference type="ChEBI" id="CHEBI:37565"/>
        <dbReference type="ChEBI" id="CHEBI:71302"/>
        <dbReference type="ChEBI" id="CHEBI:71310"/>
        <dbReference type="EC" id="2.7.7.77"/>
    </reaction>
</comment>
<dbReference type="GO" id="GO:0005525">
    <property type="term" value="F:GTP binding"/>
    <property type="evidence" value="ECO:0007669"/>
    <property type="project" value="UniProtKB-UniRule"/>
</dbReference>
<dbReference type="GO" id="GO:0046872">
    <property type="term" value="F:metal ion binding"/>
    <property type="evidence" value="ECO:0007669"/>
    <property type="project" value="UniProtKB-KW"/>
</dbReference>
<dbReference type="Pfam" id="PF12804">
    <property type="entry name" value="NTP_transf_3"/>
    <property type="match status" value="1"/>
</dbReference>
<evidence type="ECO:0000256" key="8">
    <source>
        <dbReference type="HAMAP-Rule" id="MF_00316"/>
    </source>
</evidence>
<dbReference type="InterPro" id="IPR029044">
    <property type="entry name" value="Nucleotide-diphossugar_trans"/>
</dbReference>
<evidence type="ECO:0000259" key="9">
    <source>
        <dbReference type="Pfam" id="PF12804"/>
    </source>
</evidence>
<dbReference type="GO" id="GO:1902758">
    <property type="term" value="P:bis(molybdopterin guanine dinucleotide)molybdenum biosynthetic process"/>
    <property type="evidence" value="ECO:0007669"/>
    <property type="project" value="TreeGrafter"/>
</dbReference>
<feature type="binding site" evidence="8">
    <location>
        <position position="117"/>
    </location>
    <ligand>
        <name>Mg(2+)</name>
        <dbReference type="ChEBI" id="CHEBI:18420"/>
    </ligand>
</feature>
<evidence type="ECO:0000313" key="12">
    <source>
        <dbReference type="Proteomes" id="UP001144397"/>
    </source>
</evidence>
<reference evidence="11 13" key="2">
    <citation type="submission" date="2023-07" db="EMBL/GenBank/DDBJ databases">
        <title>Genomic Encyclopedia of Type Strains, Phase IV (KMG-IV): sequencing the most valuable type-strain genomes for metagenomic binning, comparative biology and taxonomic classification.</title>
        <authorList>
            <person name="Goeker M."/>
        </authorList>
    </citation>
    <scope>NUCLEOTIDE SEQUENCE [LARGE SCALE GENOMIC DNA]</scope>
    <source>
        <strain evidence="11 13">DSM 338</strain>
    </source>
</reference>
<keyword evidence="13" id="KW-1185">Reference proteome</keyword>
<comment type="caution">
    <text evidence="10">The sequence shown here is derived from an EMBL/GenBank/DDBJ whole genome shotgun (WGS) entry which is preliminary data.</text>
</comment>
<evidence type="ECO:0000256" key="4">
    <source>
        <dbReference type="ARBA" id="ARBA00022741"/>
    </source>
</evidence>
<organism evidence="10 12">
    <name type="scientific">Xanthobacter flavus</name>
    <dbReference type="NCBI Taxonomy" id="281"/>
    <lineage>
        <taxon>Bacteria</taxon>
        <taxon>Pseudomonadati</taxon>
        <taxon>Pseudomonadota</taxon>
        <taxon>Alphaproteobacteria</taxon>
        <taxon>Hyphomicrobiales</taxon>
        <taxon>Xanthobacteraceae</taxon>
        <taxon>Xanthobacter</taxon>
    </lineage>
</organism>
<comment type="function">
    <text evidence="8">Transfers a GMP moiety from GTP to Mo-molybdopterin (Mo-MPT) cofactor (Moco or molybdenum cofactor) to form Mo-molybdopterin guanine dinucleotide (Mo-MGD) cofactor.</text>
</comment>
<keyword evidence="5 8" id="KW-0460">Magnesium</keyword>
<dbReference type="EMBL" id="JAVDPY010000001">
    <property type="protein sequence ID" value="MDR6332409.1"/>
    <property type="molecule type" value="Genomic_DNA"/>
</dbReference>
<dbReference type="AlphaFoldDB" id="A0A9W6FJ38"/>
<sequence>MPDQPPISPLPPLPPALILAGGLGRRINALALGATEKPLVPLGGRPLIAHVIARLRPQAGPLFINANAPAGTYEGFGLPVLPDTIAGYPGPLAGVLAGLDHLAETGAASSLVTVAADTPFLPDDLIARLTERYRESGTVVCAESGGQRHPVIALWPVAARTALRQSLEAGRLKVGLLLDALNAVTVSWEGLPDDPFFNVNTPEDLAIAEKRLAARQ</sequence>
<dbReference type="SUPFAM" id="SSF53448">
    <property type="entry name" value="Nucleotide-diphospho-sugar transferases"/>
    <property type="match status" value="1"/>
</dbReference>
<gene>
    <name evidence="8 10" type="primary">mobA</name>
    <name evidence="11" type="ORF">GGQ86_000856</name>
    <name evidence="10" type="ORF">XFLAVUS301_15150</name>
</gene>
<evidence type="ECO:0000256" key="6">
    <source>
        <dbReference type="ARBA" id="ARBA00023134"/>
    </source>
</evidence>
<dbReference type="PANTHER" id="PTHR19136:SF81">
    <property type="entry name" value="MOLYBDENUM COFACTOR GUANYLYLTRANSFERASE"/>
    <property type="match status" value="1"/>
</dbReference>
<keyword evidence="6 8" id="KW-0342">GTP-binding</keyword>
<dbReference type="EMBL" id="BSDO01000002">
    <property type="protein sequence ID" value="GLI21841.1"/>
    <property type="molecule type" value="Genomic_DNA"/>
</dbReference>
<evidence type="ECO:0000256" key="2">
    <source>
        <dbReference type="ARBA" id="ARBA00022679"/>
    </source>
</evidence>
<keyword evidence="4 8" id="KW-0547">Nucleotide-binding</keyword>
<evidence type="ECO:0000256" key="1">
    <source>
        <dbReference type="ARBA" id="ARBA00022490"/>
    </source>
</evidence>
<comment type="subunit">
    <text evidence="8">Monomer.</text>
</comment>
<dbReference type="GO" id="GO:0061603">
    <property type="term" value="F:molybdenum cofactor guanylyltransferase activity"/>
    <property type="evidence" value="ECO:0007669"/>
    <property type="project" value="UniProtKB-EC"/>
</dbReference>
<dbReference type="CDD" id="cd02503">
    <property type="entry name" value="MobA"/>
    <property type="match status" value="1"/>
</dbReference>
<evidence type="ECO:0000256" key="5">
    <source>
        <dbReference type="ARBA" id="ARBA00022842"/>
    </source>
</evidence>
<proteinExistence type="inferred from homology"/>
<keyword evidence="2 8" id="KW-0808">Transferase</keyword>
<keyword evidence="1 8" id="KW-0963">Cytoplasm</keyword>
<dbReference type="GO" id="GO:0005737">
    <property type="term" value="C:cytoplasm"/>
    <property type="evidence" value="ECO:0007669"/>
    <property type="project" value="UniProtKB-SubCell"/>
</dbReference>
<comment type="domain">
    <text evidence="8">The N-terminal domain determines nucleotide recognition and specific binding, while the C-terminal domain determines the specific binding to the target protein.</text>
</comment>
<feature type="binding site" evidence="8">
    <location>
        <position position="83"/>
    </location>
    <ligand>
        <name>GTP</name>
        <dbReference type="ChEBI" id="CHEBI:37565"/>
    </ligand>
</feature>
<evidence type="ECO:0000313" key="13">
    <source>
        <dbReference type="Proteomes" id="UP001245370"/>
    </source>
</evidence>
<feature type="binding site" evidence="8">
    <location>
        <position position="117"/>
    </location>
    <ligand>
        <name>GTP</name>
        <dbReference type="ChEBI" id="CHEBI:37565"/>
    </ligand>
</feature>
<name>A0A9W6FJ38_XANFL</name>
<feature type="binding site" evidence="8">
    <location>
        <begin position="19"/>
        <end position="21"/>
    </location>
    <ligand>
        <name>GTP</name>
        <dbReference type="ChEBI" id="CHEBI:37565"/>
    </ligand>
</feature>
<keyword evidence="10" id="KW-0548">Nucleotidyltransferase</keyword>
<dbReference type="Gene3D" id="3.90.550.10">
    <property type="entry name" value="Spore Coat Polysaccharide Biosynthesis Protein SpsA, Chain A"/>
    <property type="match status" value="1"/>
</dbReference>
<comment type="subcellular location">
    <subcellularLocation>
        <location evidence="8">Cytoplasm</location>
    </subcellularLocation>
</comment>
<dbReference type="EC" id="2.7.7.77" evidence="8"/>
<dbReference type="GeneID" id="95762309"/>
<dbReference type="RefSeq" id="WP_281806740.1">
    <property type="nucleotide sequence ID" value="NZ_BSDO01000002.1"/>
</dbReference>
<accession>A0A9W6FJ38</accession>
<keyword evidence="3 8" id="KW-0479">Metal-binding</keyword>
<dbReference type="NCBIfam" id="TIGR02665">
    <property type="entry name" value="molyb_mobA"/>
    <property type="match status" value="1"/>
</dbReference>
<feature type="binding site" evidence="8">
    <location>
        <position position="37"/>
    </location>
    <ligand>
        <name>GTP</name>
        <dbReference type="ChEBI" id="CHEBI:37565"/>
    </ligand>
</feature>
<reference evidence="10" key="1">
    <citation type="submission" date="2022-12" db="EMBL/GenBank/DDBJ databases">
        <title>Reference genome sequencing for broad-spectrum identification of bacterial and archaeal isolates by mass spectrometry.</title>
        <authorList>
            <person name="Sekiguchi Y."/>
            <person name="Tourlousse D.M."/>
        </authorList>
    </citation>
    <scope>NUCLEOTIDE SEQUENCE</scope>
    <source>
        <strain evidence="10">301</strain>
    </source>
</reference>
<dbReference type="InterPro" id="IPR013482">
    <property type="entry name" value="Molybde_CF_guanTrfase"/>
</dbReference>